<dbReference type="SUPFAM" id="SSF56349">
    <property type="entry name" value="DNA breaking-rejoining enzymes"/>
    <property type="match status" value="1"/>
</dbReference>
<dbReference type="GO" id="GO:0006310">
    <property type="term" value="P:DNA recombination"/>
    <property type="evidence" value="ECO:0007669"/>
    <property type="project" value="UniProtKB-KW"/>
</dbReference>
<name>A0A840W696_9ACTN</name>
<accession>A0A840W696</accession>
<evidence type="ECO:0000313" key="2">
    <source>
        <dbReference type="EMBL" id="MBB5491534.1"/>
    </source>
</evidence>
<evidence type="ECO:0000313" key="3">
    <source>
        <dbReference type="Proteomes" id="UP000579647"/>
    </source>
</evidence>
<proteinExistence type="predicted"/>
<dbReference type="GO" id="GO:0015074">
    <property type="term" value="P:DNA integration"/>
    <property type="evidence" value="ECO:0007669"/>
    <property type="project" value="InterPro"/>
</dbReference>
<dbReference type="InterPro" id="IPR011010">
    <property type="entry name" value="DNA_brk_join_enz"/>
</dbReference>
<sequence length="391" mass="44517">MTWTLVHRDGRKVRKDSYGATKGETRRKAKRKAEELLRTGGGTWRLSDQLSDYINKVTRPALEKAKLEDLSRAKYEAGLRFLLGDCAKCKSKGKRHQHGFNRHTIGSGTTPRALEETFTEIAQLHGLSTAKSCRTVWNKYIAKRLVRDGMMDFNPVTEASLTDLTGVQRPQRKRGGRALMRQEYELTLQWLLDADPTDWPVSHKKHGWIWRPELQVATFRTSIDMTLLQATTGLRQSEARLVDWSMAHVSGNGVLSIDVPEHVAKGDHPRVVLVLDQRVTERLLKRRDEQGGEGFIVGAPMDPLKPWHRQRCGEVCRKLYMRMAKATRIALFEEQRSHLWRTTLRSFFVGQVSEAVLNSQFGHSTKVANLYYTDASDLNGLAQAAKLVDDE</sequence>
<keyword evidence="3" id="KW-1185">Reference proteome</keyword>
<dbReference type="InterPro" id="IPR013762">
    <property type="entry name" value="Integrase-like_cat_sf"/>
</dbReference>
<dbReference type="Proteomes" id="UP000579647">
    <property type="component" value="Unassembled WGS sequence"/>
</dbReference>
<organism evidence="2 3">
    <name type="scientific">Nocardiopsis metallicus</name>
    <dbReference type="NCBI Taxonomy" id="179819"/>
    <lineage>
        <taxon>Bacteria</taxon>
        <taxon>Bacillati</taxon>
        <taxon>Actinomycetota</taxon>
        <taxon>Actinomycetes</taxon>
        <taxon>Streptosporangiales</taxon>
        <taxon>Nocardiopsidaceae</taxon>
        <taxon>Nocardiopsis</taxon>
    </lineage>
</organism>
<protein>
    <recommendedName>
        <fullName evidence="4">Integrase</fullName>
    </recommendedName>
</protein>
<evidence type="ECO:0008006" key="4">
    <source>
        <dbReference type="Google" id="ProtNLM"/>
    </source>
</evidence>
<comment type="caution">
    <text evidence="2">The sequence shown here is derived from an EMBL/GenBank/DDBJ whole genome shotgun (WGS) entry which is preliminary data.</text>
</comment>
<gene>
    <name evidence="2" type="ORF">HNR07_002671</name>
</gene>
<dbReference type="Gene3D" id="1.10.443.10">
    <property type="entry name" value="Intergrase catalytic core"/>
    <property type="match status" value="1"/>
</dbReference>
<evidence type="ECO:0000256" key="1">
    <source>
        <dbReference type="ARBA" id="ARBA00023172"/>
    </source>
</evidence>
<dbReference type="GO" id="GO:0003677">
    <property type="term" value="F:DNA binding"/>
    <property type="evidence" value="ECO:0007669"/>
    <property type="project" value="InterPro"/>
</dbReference>
<dbReference type="RefSeq" id="WP_184365205.1">
    <property type="nucleotide sequence ID" value="NZ_BAAAKM010000152.1"/>
</dbReference>
<dbReference type="EMBL" id="JACHDO010000001">
    <property type="protein sequence ID" value="MBB5491534.1"/>
    <property type="molecule type" value="Genomic_DNA"/>
</dbReference>
<dbReference type="AlphaFoldDB" id="A0A840W696"/>
<reference evidence="2 3" key="1">
    <citation type="submission" date="2020-08" db="EMBL/GenBank/DDBJ databases">
        <title>Sequencing the genomes of 1000 actinobacteria strains.</title>
        <authorList>
            <person name="Klenk H.-P."/>
        </authorList>
    </citation>
    <scope>NUCLEOTIDE SEQUENCE [LARGE SCALE GENOMIC DNA]</scope>
    <source>
        <strain evidence="2 3">DSM 44598</strain>
    </source>
</reference>
<keyword evidence="1" id="KW-0233">DNA recombination</keyword>